<dbReference type="RefSeq" id="XP_005821701.1">
    <property type="nucleotide sequence ID" value="XM_005821644.1"/>
</dbReference>
<evidence type="ECO:0000313" key="4">
    <source>
        <dbReference type="Proteomes" id="UP000011087"/>
    </source>
</evidence>
<dbReference type="GeneID" id="17291447"/>
<feature type="transmembrane region" description="Helical" evidence="1">
    <location>
        <begin position="173"/>
        <end position="196"/>
    </location>
</feature>
<proteinExistence type="predicted"/>
<dbReference type="AlphaFoldDB" id="L1IEM5"/>
<dbReference type="EnsemblProtists" id="EKX34721">
    <property type="protein sequence ID" value="EKX34721"/>
    <property type="gene ID" value="GUITHDRAFT_155665"/>
</dbReference>
<keyword evidence="1" id="KW-0812">Transmembrane</keyword>
<organism evidence="2">
    <name type="scientific">Guillardia theta (strain CCMP2712)</name>
    <name type="common">Cryptophyte</name>
    <dbReference type="NCBI Taxonomy" id="905079"/>
    <lineage>
        <taxon>Eukaryota</taxon>
        <taxon>Cryptophyceae</taxon>
        <taxon>Pyrenomonadales</taxon>
        <taxon>Geminigeraceae</taxon>
        <taxon>Guillardia</taxon>
    </lineage>
</organism>
<sequence>MSQKFFKTRGRMEETHFAREKDKYAYKSIRDALKESGQLDAARQRLEEALKREANGVDILAEVSAARAMAKFNVEDLPPVTIHPRIKQEAQGPSVLQEIENFMKNVKLPKPQTHAEFEVAQDGLHAITRGRYAYLNDFMKSMEVQPEERRPMTKREMFRAQKFYESANRNAKAIGGAFIAGSALCLIGGGVAWYATKRYYNVKDSKEYAQKMRELTPETTKQLQDGSFGNMIRGTNDTIRTWVSKN</sequence>
<reference evidence="2 4" key="1">
    <citation type="journal article" date="2012" name="Nature">
        <title>Algal genomes reveal evolutionary mosaicism and the fate of nucleomorphs.</title>
        <authorList>
            <consortium name="DOE Joint Genome Institute"/>
            <person name="Curtis B.A."/>
            <person name="Tanifuji G."/>
            <person name="Burki F."/>
            <person name="Gruber A."/>
            <person name="Irimia M."/>
            <person name="Maruyama S."/>
            <person name="Arias M.C."/>
            <person name="Ball S.G."/>
            <person name="Gile G.H."/>
            <person name="Hirakawa Y."/>
            <person name="Hopkins J.F."/>
            <person name="Kuo A."/>
            <person name="Rensing S.A."/>
            <person name="Schmutz J."/>
            <person name="Symeonidi A."/>
            <person name="Elias M."/>
            <person name="Eveleigh R.J."/>
            <person name="Herman E.K."/>
            <person name="Klute M.J."/>
            <person name="Nakayama T."/>
            <person name="Obornik M."/>
            <person name="Reyes-Prieto A."/>
            <person name="Armbrust E.V."/>
            <person name="Aves S.J."/>
            <person name="Beiko R.G."/>
            <person name="Coutinho P."/>
            <person name="Dacks J.B."/>
            <person name="Durnford D.G."/>
            <person name="Fast N.M."/>
            <person name="Green B.R."/>
            <person name="Grisdale C.J."/>
            <person name="Hempel F."/>
            <person name="Henrissat B."/>
            <person name="Hoppner M.P."/>
            <person name="Ishida K."/>
            <person name="Kim E."/>
            <person name="Koreny L."/>
            <person name="Kroth P.G."/>
            <person name="Liu Y."/>
            <person name="Malik S.B."/>
            <person name="Maier U.G."/>
            <person name="McRose D."/>
            <person name="Mock T."/>
            <person name="Neilson J.A."/>
            <person name="Onodera N.T."/>
            <person name="Poole A.M."/>
            <person name="Pritham E.J."/>
            <person name="Richards T.A."/>
            <person name="Rocap G."/>
            <person name="Roy S.W."/>
            <person name="Sarai C."/>
            <person name="Schaack S."/>
            <person name="Shirato S."/>
            <person name="Slamovits C.H."/>
            <person name="Spencer D.F."/>
            <person name="Suzuki S."/>
            <person name="Worden A.Z."/>
            <person name="Zauner S."/>
            <person name="Barry K."/>
            <person name="Bell C."/>
            <person name="Bharti A.K."/>
            <person name="Crow J.A."/>
            <person name="Grimwood J."/>
            <person name="Kramer R."/>
            <person name="Lindquist E."/>
            <person name="Lucas S."/>
            <person name="Salamov A."/>
            <person name="McFadden G.I."/>
            <person name="Lane C.E."/>
            <person name="Keeling P.J."/>
            <person name="Gray M.W."/>
            <person name="Grigoriev I.V."/>
            <person name="Archibald J.M."/>
        </authorList>
    </citation>
    <scope>NUCLEOTIDE SEQUENCE</scope>
    <source>
        <strain evidence="2 4">CCMP2712</strain>
    </source>
</reference>
<accession>L1IEM5</accession>
<reference evidence="4" key="2">
    <citation type="submission" date="2012-11" db="EMBL/GenBank/DDBJ databases">
        <authorList>
            <person name="Kuo A."/>
            <person name="Curtis B.A."/>
            <person name="Tanifuji G."/>
            <person name="Burki F."/>
            <person name="Gruber A."/>
            <person name="Irimia M."/>
            <person name="Maruyama S."/>
            <person name="Arias M.C."/>
            <person name="Ball S.G."/>
            <person name="Gile G.H."/>
            <person name="Hirakawa Y."/>
            <person name="Hopkins J.F."/>
            <person name="Rensing S.A."/>
            <person name="Schmutz J."/>
            <person name="Symeonidi A."/>
            <person name="Elias M."/>
            <person name="Eveleigh R.J."/>
            <person name="Herman E.K."/>
            <person name="Klute M.J."/>
            <person name="Nakayama T."/>
            <person name="Obornik M."/>
            <person name="Reyes-Prieto A."/>
            <person name="Armbrust E.V."/>
            <person name="Aves S.J."/>
            <person name="Beiko R.G."/>
            <person name="Coutinho P."/>
            <person name="Dacks J.B."/>
            <person name="Durnford D.G."/>
            <person name="Fast N.M."/>
            <person name="Green B.R."/>
            <person name="Grisdale C."/>
            <person name="Hempe F."/>
            <person name="Henrissat B."/>
            <person name="Hoppner M.P."/>
            <person name="Ishida K.-I."/>
            <person name="Kim E."/>
            <person name="Koreny L."/>
            <person name="Kroth P.G."/>
            <person name="Liu Y."/>
            <person name="Malik S.-B."/>
            <person name="Maier U.G."/>
            <person name="McRose D."/>
            <person name="Mock T."/>
            <person name="Neilson J.A."/>
            <person name="Onodera N.T."/>
            <person name="Poole A.M."/>
            <person name="Pritham E.J."/>
            <person name="Richards T.A."/>
            <person name="Rocap G."/>
            <person name="Roy S.W."/>
            <person name="Sarai C."/>
            <person name="Schaack S."/>
            <person name="Shirato S."/>
            <person name="Slamovits C.H."/>
            <person name="Spencer D.F."/>
            <person name="Suzuki S."/>
            <person name="Worden A.Z."/>
            <person name="Zauner S."/>
            <person name="Barry K."/>
            <person name="Bell C."/>
            <person name="Bharti A.K."/>
            <person name="Crow J.A."/>
            <person name="Grimwood J."/>
            <person name="Kramer R."/>
            <person name="Lindquist E."/>
            <person name="Lucas S."/>
            <person name="Salamov A."/>
            <person name="McFadden G.I."/>
            <person name="Lane C.E."/>
            <person name="Keeling P.J."/>
            <person name="Gray M.W."/>
            <person name="Grigoriev I.V."/>
            <person name="Archibald J.M."/>
        </authorList>
    </citation>
    <scope>NUCLEOTIDE SEQUENCE</scope>
    <source>
        <strain evidence="4">CCMP2712</strain>
    </source>
</reference>
<dbReference type="HOGENOM" id="CLU_1130853_0_0_1"/>
<dbReference type="Proteomes" id="UP000011087">
    <property type="component" value="Unassembled WGS sequence"/>
</dbReference>
<protein>
    <submittedName>
        <fullName evidence="2 3">Uncharacterized protein</fullName>
    </submittedName>
</protein>
<dbReference type="PaxDb" id="55529-EKX34721"/>
<keyword evidence="1" id="KW-0472">Membrane</keyword>
<keyword evidence="4" id="KW-1185">Reference proteome</keyword>
<reference evidence="3" key="3">
    <citation type="submission" date="2016-03" db="UniProtKB">
        <authorList>
            <consortium name="EnsemblProtists"/>
        </authorList>
    </citation>
    <scope>IDENTIFICATION</scope>
</reference>
<evidence type="ECO:0000313" key="2">
    <source>
        <dbReference type="EMBL" id="EKX34721.1"/>
    </source>
</evidence>
<gene>
    <name evidence="2" type="ORF">GUITHDRAFT_155665</name>
</gene>
<keyword evidence="1" id="KW-1133">Transmembrane helix</keyword>
<dbReference type="EMBL" id="JH993104">
    <property type="protein sequence ID" value="EKX34721.1"/>
    <property type="molecule type" value="Genomic_DNA"/>
</dbReference>
<dbReference type="KEGG" id="gtt:GUITHDRAFT_155665"/>
<evidence type="ECO:0000313" key="3">
    <source>
        <dbReference type="EnsemblProtists" id="EKX34721"/>
    </source>
</evidence>
<name>L1IEM5_GUITC</name>
<evidence type="ECO:0000256" key="1">
    <source>
        <dbReference type="SAM" id="Phobius"/>
    </source>
</evidence>